<dbReference type="SUPFAM" id="SSF55166">
    <property type="entry name" value="Hedgehog/DD-peptidase"/>
    <property type="match status" value="1"/>
</dbReference>
<evidence type="ECO:0000313" key="2">
    <source>
        <dbReference type="Proteomes" id="UP001600165"/>
    </source>
</evidence>
<organism evidence="1 2">
    <name type="scientific">Almyronema epifaneia S1</name>
    <dbReference type="NCBI Taxonomy" id="2991925"/>
    <lineage>
        <taxon>Bacteria</taxon>
        <taxon>Bacillati</taxon>
        <taxon>Cyanobacteriota</taxon>
        <taxon>Cyanophyceae</taxon>
        <taxon>Nodosilineales</taxon>
        <taxon>Nodosilineaceae</taxon>
        <taxon>Almyronema</taxon>
        <taxon>Almyronema epifaneia</taxon>
    </lineage>
</organism>
<evidence type="ECO:0008006" key="3">
    <source>
        <dbReference type="Google" id="ProtNLM"/>
    </source>
</evidence>
<dbReference type="RefSeq" id="WP_377962265.1">
    <property type="nucleotide sequence ID" value="NZ_JBHZOL010000026.1"/>
</dbReference>
<sequence length="191" mass="21858">MTTSPKCGKYLTLQNFCTCTQTYAHFPDQIAPYPVQPQTLTAIADLCSHILDPIIDNFGEARFNLTYGFCSADLKRFLHQKDPLTHQKRGRIDPSRDQHMSYELNRCGRLYCDRGGAACDFKILDLSSDRLVVWILDRALPFDSLYFYGCDRPIHISYGPQHKRAIWAFTDKGTPTRQGIGYWVEKAAGIR</sequence>
<dbReference type="Proteomes" id="UP001600165">
    <property type="component" value="Unassembled WGS sequence"/>
</dbReference>
<comment type="caution">
    <text evidence="1">The sequence shown here is derived from an EMBL/GenBank/DDBJ whole genome shotgun (WGS) entry which is preliminary data.</text>
</comment>
<evidence type="ECO:0000313" key="1">
    <source>
        <dbReference type="EMBL" id="MFE4105533.1"/>
    </source>
</evidence>
<dbReference type="EMBL" id="JBHZOL010000026">
    <property type="protein sequence ID" value="MFE4105533.1"/>
    <property type="molecule type" value="Genomic_DNA"/>
</dbReference>
<name>A0ABW6IBJ0_9CYAN</name>
<dbReference type="InterPro" id="IPR009045">
    <property type="entry name" value="Zn_M74/Hedgehog-like"/>
</dbReference>
<protein>
    <recommendedName>
        <fullName evidence="3">Peptidase M15</fullName>
    </recommendedName>
</protein>
<accession>A0ABW6IBJ0</accession>
<reference evidence="1 2" key="1">
    <citation type="submission" date="2024-10" db="EMBL/GenBank/DDBJ databases">
        <authorList>
            <person name="Ratan Roy A."/>
            <person name="Morales Sandoval P.H."/>
            <person name="De Los Santos Villalobos S."/>
            <person name="Chakraborty S."/>
            <person name="Mukherjee J."/>
        </authorList>
    </citation>
    <scope>NUCLEOTIDE SEQUENCE [LARGE SCALE GENOMIC DNA]</scope>
    <source>
        <strain evidence="1 2">S1</strain>
    </source>
</reference>
<proteinExistence type="predicted"/>
<keyword evidence="2" id="KW-1185">Reference proteome</keyword>
<gene>
    <name evidence="1" type="ORF">ACFVKH_04530</name>
</gene>